<dbReference type="Proteomes" id="UP000235036">
    <property type="component" value="Unassembled WGS sequence"/>
</dbReference>
<evidence type="ECO:0000313" key="1">
    <source>
        <dbReference type="EMBL" id="PLZ92668.1"/>
    </source>
</evidence>
<evidence type="ECO:0000313" key="2">
    <source>
        <dbReference type="Proteomes" id="UP000235036"/>
    </source>
</evidence>
<reference evidence="1 2" key="1">
    <citation type="submission" date="2017-08" db="EMBL/GenBank/DDBJ databases">
        <title>Genomes of Fischerella (Mastigocladus) sp. strains.</title>
        <authorList>
            <person name="Miller S.R."/>
        </authorList>
    </citation>
    <scope>NUCLEOTIDE SEQUENCE [LARGE SCALE GENOMIC DNA]</scope>
    <source>
        <strain evidence="1 2">CCMEE 5323</strain>
    </source>
</reference>
<name>A0A2N6K6T6_FISMU</name>
<protein>
    <submittedName>
        <fullName evidence="1">Uncharacterized protein</fullName>
    </submittedName>
</protein>
<accession>A0A2N6K6T6</accession>
<gene>
    <name evidence="1" type="ORF">CEN44_05380</name>
</gene>
<dbReference type="AlphaFoldDB" id="A0A2N6K6T6"/>
<keyword evidence="2" id="KW-1185">Reference proteome</keyword>
<dbReference type="EMBL" id="NRQW01000109">
    <property type="protein sequence ID" value="PLZ92668.1"/>
    <property type="molecule type" value="Genomic_DNA"/>
</dbReference>
<organism evidence="1 2">
    <name type="scientific">Fischerella muscicola CCMEE 5323</name>
    <dbReference type="NCBI Taxonomy" id="2019572"/>
    <lineage>
        <taxon>Bacteria</taxon>
        <taxon>Bacillati</taxon>
        <taxon>Cyanobacteriota</taxon>
        <taxon>Cyanophyceae</taxon>
        <taxon>Nostocales</taxon>
        <taxon>Hapalosiphonaceae</taxon>
        <taxon>Fischerella</taxon>
    </lineage>
</organism>
<dbReference type="RefSeq" id="WP_016869976.1">
    <property type="nucleotide sequence ID" value="NZ_NRQW01000109.1"/>
</dbReference>
<sequence length="483" mass="55591">MEIALFYPRVLRKHKIMQQVEENNRISLLELLKILEAHRNHIIINLKHLQANYQRTGVKRVPGFRDENGNLIKPWLTTQYIDNGEYVGMGTFELNHNTANINMLITRKVRLIKTEDKTPIFEVAGLLVNDLNSFNNYTIVSEGEVNVKSLQVKISSKKTFDLLREKGVLENEEYDFRREYTLRLDHLPLVPIEQHYSSIEGLFYQLAEAKVLASIISALLKKESDIFLPEQLEELKKHYISKRLNLNFPTTNEYTNIKKALAQRNLDSRVSYKIDIGSTDILNLGKLHSANKFLDRMYEVYHTATGEIISKPSFDMVFHENIACRHKQLSSRIKITPVDEFMKPIFDDFLGLDNNGIVASILSKIGAENLSQILQQQRDRKSVNKDDLIAALFTTNAKLEEFTSEIYRDKISPLVLYIGSTGVLPDGMNAKVMTAPELTKKYPNLLFSKDEQEGIFFIIGDSIISVYATREYYTKKVSFAIEK</sequence>
<proteinExistence type="predicted"/>
<comment type="caution">
    <text evidence="1">The sequence shown here is derived from an EMBL/GenBank/DDBJ whole genome shotgun (WGS) entry which is preliminary data.</text>
</comment>